<dbReference type="OrthoDB" id="9974421at2759"/>
<dbReference type="PANTHER" id="PTHR11005">
    <property type="entry name" value="LYSOSOMAL ACID LIPASE-RELATED"/>
    <property type="match status" value="1"/>
</dbReference>
<feature type="domain" description="Partial AB-hydrolase lipase" evidence="9">
    <location>
        <begin position="87"/>
        <end position="145"/>
    </location>
</feature>
<keyword evidence="2 8" id="KW-0812">Transmembrane</keyword>
<dbReference type="SUPFAM" id="SSF53474">
    <property type="entry name" value="alpha/beta-Hydrolases"/>
    <property type="match status" value="1"/>
</dbReference>
<keyword evidence="7 8" id="KW-0472">Membrane</keyword>
<dbReference type="GO" id="GO:0016787">
    <property type="term" value="F:hydrolase activity"/>
    <property type="evidence" value="ECO:0007669"/>
    <property type="project" value="UniProtKB-KW"/>
</dbReference>
<organism evidence="10 11">
    <name type="scientific">Phellinidium pouzarii</name>
    <dbReference type="NCBI Taxonomy" id="167371"/>
    <lineage>
        <taxon>Eukaryota</taxon>
        <taxon>Fungi</taxon>
        <taxon>Dikarya</taxon>
        <taxon>Basidiomycota</taxon>
        <taxon>Agaricomycotina</taxon>
        <taxon>Agaricomycetes</taxon>
        <taxon>Hymenochaetales</taxon>
        <taxon>Hymenochaetaceae</taxon>
        <taxon>Phellinidium</taxon>
    </lineage>
</organism>
<protein>
    <recommendedName>
        <fullName evidence="9">Partial AB-hydrolase lipase domain-containing protein</fullName>
    </recommendedName>
</protein>
<keyword evidence="3" id="KW-0378">Hydrolase</keyword>
<sequence length="475" mass="53131">MARVPLIGRLYYREYVAVIFGFVFIGFEALLRFVIFFLPAPVIRWFHDQTRRLFIALVSGGSSIVPHPVSEEERRAAQIRVAVDFGELCAVHGYDWEEHVVQTKDGYLLGLHRIPCAKGAQLQQKKPIVYLHHGLLMCSDVFLCTTTAKRALPLVLADAGYDVWLGNNRGNKYSRKHTTRHPHETAFWDFGIDEYAWHDIPDSIEYILQVTGEKSLSYVGFSQGTAQAFAALSINPALNAKVDVFVALAPAMSPPGLSAPIVDGLMKASPALMYLFFGRRSILSSTTMWQSILYPPIFASIIDGALSFLFAWSGAQISSTQKAAAYAHLYSSASTKAVVHWFQIMRNAEFTMYDDDVQSLSPRAHGQGKGRFYYRPARFPTRNIAAPVVLLYGTRDSLVDIDVMLSQLPARTVARPLVGYEHVDILWGDHIDRDVIPEVLAALKLHAREPSLPIAKHEKLRMRINGIGVNEEVQS</sequence>
<dbReference type="GO" id="GO:0016042">
    <property type="term" value="P:lipid catabolic process"/>
    <property type="evidence" value="ECO:0007669"/>
    <property type="project" value="UniProtKB-KW"/>
</dbReference>
<evidence type="ECO:0000256" key="8">
    <source>
        <dbReference type="SAM" id="Phobius"/>
    </source>
</evidence>
<reference evidence="10 11" key="1">
    <citation type="submission" date="2019-02" db="EMBL/GenBank/DDBJ databases">
        <title>Genome sequencing of the rare red list fungi Phellinidium pouzarii.</title>
        <authorList>
            <person name="Buettner E."/>
            <person name="Kellner H."/>
        </authorList>
    </citation>
    <scope>NUCLEOTIDE SEQUENCE [LARGE SCALE GENOMIC DNA]</scope>
    <source>
        <strain evidence="10 11">DSM 108285</strain>
    </source>
</reference>
<keyword evidence="11" id="KW-1185">Reference proteome</keyword>
<dbReference type="EMBL" id="SGPK01000070">
    <property type="protein sequence ID" value="THH09245.1"/>
    <property type="molecule type" value="Genomic_DNA"/>
</dbReference>
<name>A0A4S4LCG0_9AGAM</name>
<dbReference type="InterPro" id="IPR006693">
    <property type="entry name" value="AB_hydrolase_lipase"/>
</dbReference>
<accession>A0A4S4LCG0</accession>
<gene>
    <name evidence="10" type="ORF">EW145_g2160</name>
</gene>
<evidence type="ECO:0000256" key="3">
    <source>
        <dbReference type="ARBA" id="ARBA00022801"/>
    </source>
</evidence>
<comment type="caution">
    <text evidence="10">The sequence shown here is derived from an EMBL/GenBank/DDBJ whole genome shotgun (WGS) entry which is preliminary data.</text>
</comment>
<keyword evidence="4" id="KW-0442">Lipid degradation</keyword>
<dbReference type="Proteomes" id="UP000308199">
    <property type="component" value="Unassembled WGS sequence"/>
</dbReference>
<dbReference type="Pfam" id="PF04083">
    <property type="entry name" value="Abhydro_lipase"/>
    <property type="match status" value="1"/>
</dbReference>
<evidence type="ECO:0000256" key="5">
    <source>
        <dbReference type="ARBA" id="ARBA00022989"/>
    </source>
</evidence>
<feature type="transmembrane region" description="Helical" evidence="8">
    <location>
        <begin position="15"/>
        <end position="43"/>
    </location>
</feature>
<dbReference type="AlphaFoldDB" id="A0A4S4LCG0"/>
<evidence type="ECO:0000256" key="6">
    <source>
        <dbReference type="ARBA" id="ARBA00023098"/>
    </source>
</evidence>
<evidence type="ECO:0000313" key="10">
    <source>
        <dbReference type="EMBL" id="THH09245.1"/>
    </source>
</evidence>
<keyword evidence="5 8" id="KW-1133">Transmembrane helix</keyword>
<dbReference type="Gene3D" id="3.40.50.1820">
    <property type="entry name" value="alpha/beta hydrolase"/>
    <property type="match status" value="1"/>
</dbReference>
<evidence type="ECO:0000256" key="4">
    <source>
        <dbReference type="ARBA" id="ARBA00022963"/>
    </source>
</evidence>
<keyword evidence="6" id="KW-0443">Lipid metabolism</keyword>
<dbReference type="FunFam" id="3.40.50.1820:FF:000095">
    <property type="entry name" value="Triglyceride lipase-cholesterol esterase"/>
    <property type="match status" value="1"/>
</dbReference>
<dbReference type="InterPro" id="IPR029058">
    <property type="entry name" value="AB_hydrolase_fold"/>
</dbReference>
<evidence type="ECO:0000256" key="7">
    <source>
        <dbReference type="ARBA" id="ARBA00023136"/>
    </source>
</evidence>
<evidence type="ECO:0000259" key="9">
    <source>
        <dbReference type="Pfam" id="PF04083"/>
    </source>
</evidence>
<proteinExistence type="predicted"/>
<evidence type="ECO:0000256" key="2">
    <source>
        <dbReference type="ARBA" id="ARBA00022692"/>
    </source>
</evidence>
<evidence type="ECO:0000256" key="1">
    <source>
        <dbReference type="ARBA" id="ARBA00004167"/>
    </source>
</evidence>
<evidence type="ECO:0000313" key="11">
    <source>
        <dbReference type="Proteomes" id="UP000308199"/>
    </source>
</evidence>
<dbReference type="GO" id="GO:0016020">
    <property type="term" value="C:membrane"/>
    <property type="evidence" value="ECO:0007669"/>
    <property type="project" value="UniProtKB-SubCell"/>
</dbReference>
<comment type="subcellular location">
    <subcellularLocation>
        <location evidence="1">Membrane</location>
        <topology evidence="1">Single-pass membrane protein</topology>
    </subcellularLocation>
</comment>